<sequence>MVTDPTSGMIHFDIGIARKRLAASAFDMPPECRPEVEEATVRIVLAFASPNRCVALFSATSKSLQIVGGFLHQS</sequence>
<dbReference type="Proteomes" id="UP000734854">
    <property type="component" value="Unassembled WGS sequence"/>
</dbReference>
<name>A0A8J5M020_ZINOF</name>
<evidence type="ECO:0000313" key="2">
    <source>
        <dbReference type="Proteomes" id="UP000734854"/>
    </source>
</evidence>
<dbReference type="EMBL" id="JACMSC010000003">
    <property type="protein sequence ID" value="KAG6529697.1"/>
    <property type="molecule type" value="Genomic_DNA"/>
</dbReference>
<gene>
    <name evidence="1" type="ORF">ZIOFF_011910</name>
</gene>
<dbReference type="AlphaFoldDB" id="A0A8J5M020"/>
<keyword evidence="2" id="KW-1185">Reference proteome</keyword>
<comment type="caution">
    <text evidence="1">The sequence shown here is derived from an EMBL/GenBank/DDBJ whole genome shotgun (WGS) entry which is preliminary data.</text>
</comment>
<evidence type="ECO:0000313" key="1">
    <source>
        <dbReference type="EMBL" id="KAG6529697.1"/>
    </source>
</evidence>
<organism evidence="1 2">
    <name type="scientific">Zingiber officinale</name>
    <name type="common">Ginger</name>
    <name type="synonym">Amomum zingiber</name>
    <dbReference type="NCBI Taxonomy" id="94328"/>
    <lineage>
        <taxon>Eukaryota</taxon>
        <taxon>Viridiplantae</taxon>
        <taxon>Streptophyta</taxon>
        <taxon>Embryophyta</taxon>
        <taxon>Tracheophyta</taxon>
        <taxon>Spermatophyta</taxon>
        <taxon>Magnoliopsida</taxon>
        <taxon>Liliopsida</taxon>
        <taxon>Zingiberales</taxon>
        <taxon>Zingiberaceae</taxon>
        <taxon>Zingiber</taxon>
    </lineage>
</organism>
<reference evidence="1 2" key="1">
    <citation type="submission" date="2020-08" db="EMBL/GenBank/DDBJ databases">
        <title>Plant Genome Project.</title>
        <authorList>
            <person name="Zhang R.-G."/>
        </authorList>
    </citation>
    <scope>NUCLEOTIDE SEQUENCE [LARGE SCALE GENOMIC DNA]</scope>
    <source>
        <tissue evidence="1">Rhizome</tissue>
    </source>
</reference>
<proteinExistence type="predicted"/>
<accession>A0A8J5M020</accession>
<protein>
    <submittedName>
        <fullName evidence="1">Uncharacterized protein</fullName>
    </submittedName>
</protein>